<dbReference type="Gene3D" id="3.40.50.300">
    <property type="entry name" value="P-loop containing nucleotide triphosphate hydrolases"/>
    <property type="match status" value="1"/>
</dbReference>
<dbReference type="KEGG" id="lzh:D1B17_11745"/>
<dbReference type="EMBL" id="CP031933">
    <property type="protein sequence ID" value="AYE39263.1"/>
    <property type="molecule type" value="Genomic_DNA"/>
</dbReference>
<evidence type="ECO:0000313" key="1">
    <source>
        <dbReference type="EMBL" id="AYE39263.1"/>
    </source>
</evidence>
<gene>
    <name evidence="1" type="ORF">D1B17_11745</name>
</gene>
<dbReference type="Pfam" id="PF07931">
    <property type="entry name" value="CPT"/>
    <property type="match status" value="1"/>
</dbReference>
<dbReference type="OrthoDB" id="1649389at2"/>
<dbReference type="RefSeq" id="WP_120143725.1">
    <property type="nucleotide sequence ID" value="NZ_CP031933.2"/>
</dbReference>
<dbReference type="InterPro" id="IPR027417">
    <property type="entry name" value="P-loop_NTPase"/>
</dbReference>
<dbReference type="SUPFAM" id="SSF52540">
    <property type="entry name" value="P-loop containing nucleoside triphosphate hydrolases"/>
    <property type="match status" value="1"/>
</dbReference>
<proteinExistence type="predicted"/>
<evidence type="ECO:0000313" key="2">
    <source>
        <dbReference type="Proteomes" id="UP000267208"/>
    </source>
</evidence>
<dbReference type="Proteomes" id="UP000267208">
    <property type="component" value="Chromosome"/>
</dbReference>
<reference evidence="2" key="1">
    <citation type="submission" date="2018-08" db="EMBL/GenBank/DDBJ databases">
        <title>Genome of Lactobacillus sp. HBUAS52074.</title>
        <authorList>
            <person name="Guo Z."/>
            <person name="Zhang Z.D."/>
        </authorList>
    </citation>
    <scope>NUCLEOTIDE SEQUENCE [LARGE SCALE GENOMIC DNA]</scope>
    <source>
        <strain evidence="2">HBUAS52074</strain>
    </source>
</reference>
<keyword evidence="2" id="KW-1185">Reference proteome</keyword>
<accession>A0A386PX01</accession>
<protein>
    <recommendedName>
        <fullName evidence="3">AAA family ATPase</fullName>
    </recommendedName>
</protein>
<sequence>MKQGRIVILTGSPATGKSTAADLLANTSDYPKSVHMLTDDFYHYIRKGVIAPNLPEANQQNKVVIKSFLEATKVFADNGYEVIVDGIVGPWFLQPWMELTRNYEVHYVILRATKAETMRRALGRKKLDEATNVSLVETMWKQFNNLDQFENNVIDTTSLNVEQTVTKIRQCILTKNNILM</sequence>
<organism evidence="1 2">
    <name type="scientific">Companilactobacillus zhachilii</name>
    <dbReference type="NCBI Taxonomy" id="2304606"/>
    <lineage>
        <taxon>Bacteria</taxon>
        <taxon>Bacillati</taxon>
        <taxon>Bacillota</taxon>
        <taxon>Bacilli</taxon>
        <taxon>Lactobacillales</taxon>
        <taxon>Lactobacillaceae</taxon>
        <taxon>Companilactobacillus</taxon>
    </lineage>
</organism>
<evidence type="ECO:0008006" key="3">
    <source>
        <dbReference type="Google" id="ProtNLM"/>
    </source>
</evidence>
<name>A0A386PX01_9LACO</name>
<dbReference type="AlphaFoldDB" id="A0A386PX01"/>